<reference evidence="1" key="2">
    <citation type="submission" date="2018-03" db="EMBL/GenBank/DDBJ databases">
        <title>The Triticum urartu genome reveals the dynamic nature of wheat genome evolution.</title>
        <authorList>
            <person name="Ling H."/>
            <person name="Ma B."/>
            <person name="Shi X."/>
            <person name="Liu H."/>
            <person name="Dong L."/>
            <person name="Sun H."/>
            <person name="Cao Y."/>
            <person name="Gao Q."/>
            <person name="Zheng S."/>
            <person name="Li Y."/>
            <person name="Yu Y."/>
            <person name="Du H."/>
            <person name="Qi M."/>
            <person name="Li Y."/>
            <person name="Yu H."/>
            <person name="Cui Y."/>
            <person name="Wang N."/>
            <person name="Chen C."/>
            <person name="Wu H."/>
            <person name="Zhao Y."/>
            <person name="Zhang J."/>
            <person name="Li Y."/>
            <person name="Zhou W."/>
            <person name="Zhang B."/>
            <person name="Hu W."/>
            <person name="Eijk M."/>
            <person name="Tang J."/>
            <person name="Witsenboer H."/>
            <person name="Zhao S."/>
            <person name="Li Z."/>
            <person name="Zhang A."/>
            <person name="Wang D."/>
            <person name="Liang C."/>
        </authorList>
    </citation>
    <scope>NUCLEOTIDE SEQUENCE [LARGE SCALE GENOMIC DNA]</scope>
    <source>
        <strain evidence="1">cv. G1812</strain>
    </source>
</reference>
<dbReference type="EnsemblPlants" id="TuG1812G0200002647.01.T02">
    <property type="protein sequence ID" value="TuG1812G0200002647.01.T02.cds361360"/>
    <property type="gene ID" value="TuG1812G0200002647.01"/>
</dbReference>
<dbReference type="Proteomes" id="UP000015106">
    <property type="component" value="Chromosome 2"/>
</dbReference>
<keyword evidence="2" id="KW-1185">Reference proteome</keyword>
<sequence length="57" mass="6461">MVLQKLQHRFVGDCLKSTGVLQYTCSFVRCRIVNTLIIMLRASSPIAFILYKTQAIA</sequence>
<reference evidence="1" key="3">
    <citation type="submission" date="2022-06" db="UniProtKB">
        <authorList>
            <consortium name="EnsemblPlants"/>
        </authorList>
    </citation>
    <scope>IDENTIFICATION</scope>
</reference>
<name>A0A8R7TGN9_TRIUA</name>
<organism evidence="1 2">
    <name type="scientific">Triticum urartu</name>
    <name type="common">Red wild einkorn</name>
    <name type="synonym">Crithodium urartu</name>
    <dbReference type="NCBI Taxonomy" id="4572"/>
    <lineage>
        <taxon>Eukaryota</taxon>
        <taxon>Viridiplantae</taxon>
        <taxon>Streptophyta</taxon>
        <taxon>Embryophyta</taxon>
        <taxon>Tracheophyta</taxon>
        <taxon>Spermatophyta</taxon>
        <taxon>Magnoliopsida</taxon>
        <taxon>Liliopsida</taxon>
        <taxon>Poales</taxon>
        <taxon>Poaceae</taxon>
        <taxon>BOP clade</taxon>
        <taxon>Pooideae</taxon>
        <taxon>Triticodae</taxon>
        <taxon>Triticeae</taxon>
        <taxon>Triticinae</taxon>
        <taxon>Triticum</taxon>
    </lineage>
</organism>
<evidence type="ECO:0000313" key="2">
    <source>
        <dbReference type="Proteomes" id="UP000015106"/>
    </source>
</evidence>
<proteinExistence type="predicted"/>
<dbReference type="Gramene" id="TuG1812S0000918500.01.T02">
    <property type="protein sequence ID" value="TuG1812S0000918500.01.T02.s_cds37184"/>
    <property type="gene ID" value="TuG1812S0000918500.01"/>
</dbReference>
<evidence type="ECO:0000313" key="1">
    <source>
        <dbReference type="EnsemblPlants" id="TuG1812G0200002647.01.T02.cds361360"/>
    </source>
</evidence>
<dbReference type="EnsemblPlants" id="TuG1812S0000918500.01.T02">
    <property type="protein sequence ID" value="TuG1812S0000918500.01.T02.s_cds37184"/>
    <property type="gene ID" value="TuG1812S0000918500.01"/>
</dbReference>
<protein>
    <submittedName>
        <fullName evidence="1">Uncharacterized protein</fullName>
    </submittedName>
</protein>
<dbReference type="AlphaFoldDB" id="A0A8R7TGN9"/>
<dbReference type="Gramene" id="TuG1812G0200002647.01.T02">
    <property type="protein sequence ID" value="TuG1812G0200002647.01.T02.cds361360"/>
    <property type="gene ID" value="TuG1812G0200002647.01"/>
</dbReference>
<reference evidence="2" key="1">
    <citation type="journal article" date="2013" name="Nature">
        <title>Draft genome of the wheat A-genome progenitor Triticum urartu.</title>
        <authorList>
            <person name="Ling H.Q."/>
            <person name="Zhao S."/>
            <person name="Liu D."/>
            <person name="Wang J."/>
            <person name="Sun H."/>
            <person name="Zhang C."/>
            <person name="Fan H."/>
            <person name="Li D."/>
            <person name="Dong L."/>
            <person name="Tao Y."/>
            <person name="Gao C."/>
            <person name="Wu H."/>
            <person name="Li Y."/>
            <person name="Cui Y."/>
            <person name="Guo X."/>
            <person name="Zheng S."/>
            <person name="Wang B."/>
            <person name="Yu K."/>
            <person name="Liang Q."/>
            <person name="Yang W."/>
            <person name="Lou X."/>
            <person name="Chen J."/>
            <person name="Feng M."/>
            <person name="Jian J."/>
            <person name="Zhang X."/>
            <person name="Luo G."/>
            <person name="Jiang Y."/>
            <person name="Liu J."/>
            <person name="Wang Z."/>
            <person name="Sha Y."/>
            <person name="Zhang B."/>
            <person name="Wu H."/>
            <person name="Tang D."/>
            <person name="Shen Q."/>
            <person name="Xue P."/>
            <person name="Zou S."/>
            <person name="Wang X."/>
            <person name="Liu X."/>
            <person name="Wang F."/>
            <person name="Yang Y."/>
            <person name="An X."/>
            <person name="Dong Z."/>
            <person name="Zhang K."/>
            <person name="Zhang X."/>
            <person name="Luo M.C."/>
            <person name="Dvorak J."/>
            <person name="Tong Y."/>
            <person name="Wang J."/>
            <person name="Yang H."/>
            <person name="Li Z."/>
            <person name="Wang D."/>
            <person name="Zhang A."/>
            <person name="Wang J."/>
        </authorList>
    </citation>
    <scope>NUCLEOTIDE SEQUENCE</scope>
    <source>
        <strain evidence="2">cv. G1812</strain>
    </source>
</reference>
<accession>A0A8R7TGN9</accession>
<gene>
    <name evidence="1" type="primary">LOC125537176</name>
</gene>